<dbReference type="CDD" id="cd03255">
    <property type="entry name" value="ABC_MJ0796_LolCDE_FtsE"/>
    <property type="match status" value="1"/>
</dbReference>
<dbReference type="Gene3D" id="3.40.50.300">
    <property type="entry name" value="P-loop containing nucleotide triphosphate hydrolases"/>
    <property type="match status" value="1"/>
</dbReference>
<dbReference type="InterPro" id="IPR025857">
    <property type="entry name" value="MacB_PCD"/>
</dbReference>
<dbReference type="InterPro" id="IPR003439">
    <property type="entry name" value="ABC_transporter-like_ATP-bd"/>
</dbReference>
<evidence type="ECO:0000256" key="4">
    <source>
        <dbReference type="ARBA" id="ARBA00022519"/>
    </source>
</evidence>
<evidence type="ECO:0000256" key="2">
    <source>
        <dbReference type="ARBA" id="ARBA00022448"/>
    </source>
</evidence>
<organism evidence="15 16">
    <name type="scientific">Aquibaculum arenosum</name>
    <dbReference type="NCBI Taxonomy" id="3032591"/>
    <lineage>
        <taxon>Bacteria</taxon>
        <taxon>Pseudomonadati</taxon>
        <taxon>Pseudomonadota</taxon>
        <taxon>Alphaproteobacteria</taxon>
        <taxon>Rhodospirillales</taxon>
        <taxon>Rhodovibrionaceae</taxon>
        <taxon>Aquibaculum</taxon>
    </lineage>
</organism>
<evidence type="ECO:0000256" key="12">
    <source>
        <dbReference type="ARBA" id="ARBA00038388"/>
    </source>
</evidence>
<dbReference type="RefSeq" id="WP_275820389.1">
    <property type="nucleotide sequence ID" value="NZ_JARHUD010000002.1"/>
</dbReference>
<dbReference type="SMART" id="SM00382">
    <property type="entry name" value="AAA"/>
    <property type="match status" value="1"/>
</dbReference>
<accession>A0ABT5YJS8</accession>
<keyword evidence="9 13" id="KW-0472">Membrane</keyword>
<keyword evidence="3" id="KW-1003">Cell membrane</keyword>
<evidence type="ECO:0000256" key="5">
    <source>
        <dbReference type="ARBA" id="ARBA00022692"/>
    </source>
</evidence>
<evidence type="ECO:0000256" key="10">
    <source>
        <dbReference type="ARBA" id="ARBA00023251"/>
    </source>
</evidence>
<dbReference type="InterPro" id="IPR003593">
    <property type="entry name" value="AAA+_ATPase"/>
</dbReference>
<dbReference type="Proteomes" id="UP001215503">
    <property type="component" value="Unassembled WGS sequence"/>
</dbReference>
<reference evidence="15 16" key="1">
    <citation type="submission" date="2023-03" db="EMBL/GenBank/DDBJ databases">
        <title>Fodinicurvata sp. CAU 1616 isolated from sea sendiment.</title>
        <authorList>
            <person name="Kim W."/>
        </authorList>
    </citation>
    <scope>NUCLEOTIDE SEQUENCE [LARGE SCALE GENOMIC DNA]</scope>
    <source>
        <strain evidence="15 16">CAU 1616</strain>
    </source>
</reference>
<name>A0ABT5YJS8_9PROT</name>
<feature type="transmembrane region" description="Helical" evidence="13">
    <location>
        <begin position="603"/>
        <end position="626"/>
    </location>
</feature>
<keyword evidence="4" id="KW-0997">Cell inner membrane</keyword>
<comment type="caution">
    <text evidence="15">The sequence shown here is derived from an EMBL/GenBank/DDBJ whole genome shotgun (WGS) entry which is preliminary data.</text>
</comment>
<dbReference type="InterPro" id="IPR027417">
    <property type="entry name" value="P-loop_NTPase"/>
</dbReference>
<evidence type="ECO:0000313" key="15">
    <source>
        <dbReference type="EMBL" id="MDF2095196.1"/>
    </source>
</evidence>
<dbReference type="InterPro" id="IPR050250">
    <property type="entry name" value="Macrolide_Exporter_MacB"/>
</dbReference>
<dbReference type="EMBL" id="JARHUD010000002">
    <property type="protein sequence ID" value="MDF2095196.1"/>
    <property type="molecule type" value="Genomic_DNA"/>
</dbReference>
<evidence type="ECO:0000256" key="13">
    <source>
        <dbReference type="SAM" id="Phobius"/>
    </source>
</evidence>
<comment type="subcellular location">
    <subcellularLocation>
        <location evidence="1">Cell inner membrane</location>
        <topology evidence="1">Multi-pass membrane protein</topology>
    </subcellularLocation>
</comment>
<keyword evidence="16" id="KW-1185">Reference proteome</keyword>
<keyword evidence="10" id="KW-0046">Antibiotic resistance</keyword>
<comment type="similarity">
    <text evidence="11">Belongs to the ABC-4 integral membrane protein family.</text>
</comment>
<evidence type="ECO:0000256" key="7">
    <source>
        <dbReference type="ARBA" id="ARBA00022840"/>
    </source>
</evidence>
<evidence type="ECO:0000256" key="1">
    <source>
        <dbReference type="ARBA" id="ARBA00004429"/>
    </source>
</evidence>
<dbReference type="PANTHER" id="PTHR30572:SF4">
    <property type="entry name" value="ABC TRANSPORTER PERMEASE YTRF"/>
    <property type="match status" value="1"/>
</dbReference>
<keyword evidence="7" id="KW-0067">ATP-binding</keyword>
<keyword evidence="2" id="KW-0813">Transport</keyword>
<evidence type="ECO:0000256" key="9">
    <source>
        <dbReference type="ARBA" id="ARBA00023136"/>
    </source>
</evidence>
<feature type="transmembrane region" description="Helical" evidence="13">
    <location>
        <begin position="273"/>
        <end position="293"/>
    </location>
</feature>
<dbReference type="PANTHER" id="PTHR30572">
    <property type="entry name" value="MEMBRANE COMPONENT OF TRANSPORTER-RELATED"/>
    <property type="match status" value="1"/>
</dbReference>
<dbReference type="Pfam" id="PF02687">
    <property type="entry name" value="FtsX"/>
    <property type="match status" value="1"/>
</dbReference>
<keyword evidence="5 13" id="KW-0812">Transmembrane</keyword>
<evidence type="ECO:0000256" key="3">
    <source>
        <dbReference type="ARBA" id="ARBA00022475"/>
    </source>
</evidence>
<sequence>MSTPLIELVGLRKAYGEGATRFEALRGIDLTIERGEFVAIVGSSGSGKSTLMNLLGCLDQPSGGHYRFQGREVGDLDPESLARLRRDSFGFVFQQYNLVGNADALGNVEVPALYAGLGRSQRRERARGLLERLGLGERVTHRPSALSGGQQQRVSIARALMNGADVILADEPTGALDSASGQEVLRLLRELHAEGRTVILITHDPAVAAAADRRIEIVDGSIVSDTGTIDIDPAGAGAVAPLQRPPERSGGLPLSEAAGIAWRSLAANRFRTLLTLLGIVIGVGAVIVMLAIGDGARDEVVARIQGMGSDLLVVRPGAPGQRGGDATLTAADAEAVAGLPNVRAAAPEISGSMTLRAGLQDIRTSLLATSADYAALQNWPVAAGMFLQDSDLDSYAPVVVLGQTVAEALFPAGSDPIGQWVLAQNVPLQVIGVLTPKGATSWGSDQDDVAIAPLTTGQLRLLGQQHLRSITAQVERGADVHAVEAAIDRLLLERHGLRDFSIRNRAALIASVEETQQTLTLLLGSIAAVSLLVGGIGVMNIMLVSVTERTREIGVRMAVGARPRDVMAQFLVEALVVCGLGAGIGVLLGLAVTWGIGAVGTPVLITLPPIVGAAACAMLIGLVFGLMPARRAAQLDPVRALGAD</sequence>
<dbReference type="PROSITE" id="PS00211">
    <property type="entry name" value="ABC_TRANSPORTER_1"/>
    <property type="match status" value="1"/>
</dbReference>
<keyword evidence="8 13" id="KW-1133">Transmembrane helix</keyword>
<evidence type="ECO:0000313" key="16">
    <source>
        <dbReference type="Proteomes" id="UP001215503"/>
    </source>
</evidence>
<evidence type="ECO:0000256" key="11">
    <source>
        <dbReference type="ARBA" id="ARBA00038076"/>
    </source>
</evidence>
<dbReference type="PROSITE" id="PS50893">
    <property type="entry name" value="ABC_TRANSPORTER_2"/>
    <property type="match status" value="1"/>
</dbReference>
<comment type="similarity">
    <text evidence="12">Belongs to the ABC transporter superfamily. Macrolide exporter (TC 3.A.1.122) family.</text>
</comment>
<evidence type="ECO:0000256" key="6">
    <source>
        <dbReference type="ARBA" id="ARBA00022741"/>
    </source>
</evidence>
<gene>
    <name evidence="15" type="ORF">P2G67_04320</name>
</gene>
<dbReference type="InterPro" id="IPR017871">
    <property type="entry name" value="ABC_transporter-like_CS"/>
</dbReference>
<evidence type="ECO:0000259" key="14">
    <source>
        <dbReference type="PROSITE" id="PS50893"/>
    </source>
</evidence>
<feature type="transmembrane region" description="Helical" evidence="13">
    <location>
        <begin position="521"/>
        <end position="546"/>
    </location>
</feature>
<proteinExistence type="inferred from homology"/>
<dbReference type="SUPFAM" id="SSF52540">
    <property type="entry name" value="P-loop containing nucleoside triphosphate hydrolases"/>
    <property type="match status" value="1"/>
</dbReference>
<evidence type="ECO:0000256" key="8">
    <source>
        <dbReference type="ARBA" id="ARBA00022989"/>
    </source>
</evidence>
<dbReference type="Pfam" id="PF00005">
    <property type="entry name" value="ABC_tran"/>
    <property type="match status" value="1"/>
</dbReference>
<dbReference type="InterPro" id="IPR003838">
    <property type="entry name" value="ABC3_permease_C"/>
</dbReference>
<keyword evidence="6" id="KW-0547">Nucleotide-binding</keyword>
<feature type="transmembrane region" description="Helical" evidence="13">
    <location>
        <begin position="567"/>
        <end position="597"/>
    </location>
</feature>
<feature type="domain" description="ABC transporter" evidence="14">
    <location>
        <begin position="6"/>
        <end position="245"/>
    </location>
</feature>
<dbReference type="InterPro" id="IPR017911">
    <property type="entry name" value="MacB-like_ATP-bd"/>
</dbReference>
<dbReference type="Pfam" id="PF12704">
    <property type="entry name" value="MacB_PCD"/>
    <property type="match status" value="1"/>
</dbReference>
<protein>
    <submittedName>
        <fullName evidence="15">MacB family efflux pump subunit</fullName>
    </submittedName>
</protein>